<proteinExistence type="predicted"/>
<evidence type="ECO:0000313" key="1">
    <source>
        <dbReference type="EMBL" id="SEP55899.1"/>
    </source>
</evidence>
<sequence length="171" mass="19425">MFKRSHLPYDTEPTLAPQKGLNIRKAAIGSDKNLLTGLIPVDVTFTLETDTGRYCKIKEFISGQDILPLKEDCIKNISGYVYKEFLQASRIPPTLNDIHVLDSPHPIRAGEIIGHLGIYQNHDDTAAEPMFHLEVFSCEDVPAFIEKPKLQQRAFLMIKRIYLKFTRGLVN</sequence>
<reference evidence="1 2" key="1">
    <citation type="submission" date="2016-10" db="EMBL/GenBank/DDBJ databases">
        <authorList>
            <person name="Varghese N."/>
            <person name="Submissions S."/>
        </authorList>
    </citation>
    <scope>NUCLEOTIDE SEQUENCE [LARGE SCALE GENOMIC DNA]</scope>
    <source>
        <strain evidence="1 2">LMG 21974</strain>
    </source>
</reference>
<dbReference type="AlphaFoldDB" id="A0A9X8M8B5"/>
<comment type="caution">
    <text evidence="1">The sequence shown here is derived from an EMBL/GenBank/DDBJ whole genome shotgun (WGS) entry which is preliminary data.</text>
</comment>
<evidence type="ECO:0000313" key="2">
    <source>
        <dbReference type="Proteomes" id="UP000183210"/>
    </source>
</evidence>
<protein>
    <submittedName>
        <fullName evidence="1">Uncharacterized protein</fullName>
    </submittedName>
</protein>
<dbReference type="EMBL" id="FOEV01000001">
    <property type="protein sequence ID" value="SEP55899.1"/>
    <property type="molecule type" value="Genomic_DNA"/>
</dbReference>
<organism evidence="1 2">
    <name type="scientific">Pseudomonas lutea</name>
    <dbReference type="NCBI Taxonomy" id="243924"/>
    <lineage>
        <taxon>Bacteria</taxon>
        <taxon>Pseudomonadati</taxon>
        <taxon>Pseudomonadota</taxon>
        <taxon>Gammaproteobacteria</taxon>
        <taxon>Pseudomonadales</taxon>
        <taxon>Pseudomonadaceae</taxon>
        <taxon>Pseudomonas</taxon>
    </lineage>
</organism>
<dbReference type="Proteomes" id="UP000183210">
    <property type="component" value="Unassembled WGS sequence"/>
</dbReference>
<name>A0A9X8M8B5_9PSED</name>
<gene>
    <name evidence="1" type="ORF">SAMN05216409_10147</name>
</gene>
<accession>A0A9X8M8B5</accession>